<protein>
    <submittedName>
        <fullName evidence="1">Uncharacterized protein</fullName>
    </submittedName>
</protein>
<organism evidence="1 2">
    <name type="scientific">Pyrobaculum arsenaticum</name>
    <dbReference type="NCBI Taxonomy" id="121277"/>
    <lineage>
        <taxon>Archaea</taxon>
        <taxon>Thermoproteota</taxon>
        <taxon>Thermoprotei</taxon>
        <taxon>Thermoproteales</taxon>
        <taxon>Thermoproteaceae</taxon>
        <taxon>Pyrobaculum</taxon>
    </lineage>
</organism>
<sequence>MLCLSGLLKAVARHVFLTGEQVESVRYDPSNLKAVEKLGSADKALMIYGSVMERVLQMEEVGKEEVEKVIKEVLSGQGVEKRFFGNLIALLYNDLRRLGVLTVGHSKSWEGREKARLTSLGAWLTRCAGLNARVLGAVAVASCYLRQWEVDPEEAGFCRRAYEGKLGDYAELVRRAVEIFYNEAPPWCIPYGSDLKKSKALLTSSAGSPSGLTTA</sequence>
<dbReference type="EMBL" id="JAAVJF010000001">
    <property type="protein sequence ID" value="NYR14439.1"/>
    <property type="molecule type" value="Genomic_DNA"/>
</dbReference>
<reference evidence="1 2" key="1">
    <citation type="journal article" date="2020" name="Nat. Commun.">
        <title>The structures of two archaeal type IV pili illuminate evolutionary relationships.</title>
        <authorList>
            <person name="Wang F."/>
            <person name="Baquero D.P."/>
            <person name="Su Z."/>
            <person name="Beltran L.C."/>
            <person name="Prangishvili D."/>
            <person name="Krupovic M."/>
            <person name="Egelman E.H."/>
        </authorList>
    </citation>
    <scope>NUCLEOTIDE SEQUENCE [LARGE SCALE GENOMIC DNA]</scope>
    <source>
        <strain evidence="1 2">2GA</strain>
    </source>
</reference>
<accession>A0A7L4P583</accession>
<name>A0A7L4P583_9CREN</name>
<evidence type="ECO:0000313" key="1">
    <source>
        <dbReference type="EMBL" id="NYR14439.1"/>
    </source>
</evidence>
<dbReference type="Proteomes" id="UP000554766">
    <property type="component" value="Unassembled WGS sequence"/>
</dbReference>
<dbReference type="AlphaFoldDB" id="A0A7L4P583"/>
<proteinExistence type="predicted"/>
<comment type="caution">
    <text evidence="1">The sequence shown here is derived from an EMBL/GenBank/DDBJ whole genome shotgun (WGS) entry which is preliminary data.</text>
</comment>
<gene>
    <name evidence="1" type="ORF">HC235_00315</name>
</gene>
<dbReference type="GeneID" id="5054619"/>
<keyword evidence="2" id="KW-1185">Reference proteome</keyword>
<evidence type="ECO:0000313" key="2">
    <source>
        <dbReference type="Proteomes" id="UP000554766"/>
    </source>
</evidence>
<dbReference type="RefSeq" id="WP_128867424.1">
    <property type="nucleotide sequence ID" value="NZ_JAAVJF010000001.1"/>
</dbReference>